<evidence type="ECO:0000313" key="2">
    <source>
        <dbReference type="Proteomes" id="UP000001312"/>
    </source>
</evidence>
<dbReference type="RefSeq" id="XP_001590848.1">
    <property type="nucleotide sequence ID" value="XM_001590798.1"/>
</dbReference>
<dbReference type="GeneID" id="5486930"/>
<proteinExistence type="predicted"/>
<dbReference type="EMBL" id="CH476631">
    <property type="protein sequence ID" value="EDN92725.1"/>
    <property type="molecule type" value="Genomic_DNA"/>
</dbReference>
<dbReference type="KEGG" id="ssl:SS1G_08588"/>
<dbReference type="InParanoid" id="A7ETD3"/>
<organism evidence="1 2">
    <name type="scientific">Sclerotinia sclerotiorum (strain ATCC 18683 / 1980 / Ss-1)</name>
    <name type="common">White mold</name>
    <name type="synonym">Whetzelinia sclerotiorum</name>
    <dbReference type="NCBI Taxonomy" id="665079"/>
    <lineage>
        <taxon>Eukaryota</taxon>
        <taxon>Fungi</taxon>
        <taxon>Dikarya</taxon>
        <taxon>Ascomycota</taxon>
        <taxon>Pezizomycotina</taxon>
        <taxon>Leotiomycetes</taxon>
        <taxon>Helotiales</taxon>
        <taxon>Sclerotiniaceae</taxon>
        <taxon>Sclerotinia</taxon>
    </lineage>
</organism>
<dbReference type="HOGENOM" id="CLU_2887167_0_0_1"/>
<sequence>MPAKSATLVIPELTVPRPVPINDHWWTPCWRVCLGGSSAIIDLMEHHQETHFQEHGILIIQDR</sequence>
<accession>A7ETD3</accession>
<gene>
    <name evidence="1" type="ORF">SS1G_08588</name>
</gene>
<dbReference type="Proteomes" id="UP000001312">
    <property type="component" value="Unassembled WGS sequence"/>
</dbReference>
<name>A7ETD3_SCLS1</name>
<reference evidence="2" key="1">
    <citation type="journal article" date="2011" name="PLoS Genet.">
        <title>Genomic analysis of the necrotrophic fungal pathogens Sclerotinia sclerotiorum and Botrytis cinerea.</title>
        <authorList>
            <person name="Amselem J."/>
            <person name="Cuomo C.A."/>
            <person name="van Kan J.A."/>
            <person name="Viaud M."/>
            <person name="Benito E.P."/>
            <person name="Couloux A."/>
            <person name="Coutinho P.M."/>
            <person name="de Vries R.P."/>
            <person name="Dyer P.S."/>
            <person name="Fillinger S."/>
            <person name="Fournier E."/>
            <person name="Gout L."/>
            <person name="Hahn M."/>
            <person name="Kohn L."/>
            <person name="Lapalu N."/>
            <person name="Plummer K.M."/>
            <person name="Pradier J.M."/>
            <person name="Quevillon E."/>
            <person name="Sharon A."/>
            <person name="Simon A."/>
            <person name="ten Have A."/>
            <person name="Tudzynski B."/>
            <person name="Tudzynski P."/>
            <person name="Wincker P."/>
            <person name="Andrew M."/>
            <person name="Anthouard V."/>
            <person name="Beever R.E."/>
            <person name="Beffa R."/>
            <person name="Benoit I."/>
            <person name="Bouzid O."/>
            <person name="Brault B."/>
            <person name="Chen Z."/>
            <person name="Choquer M."/>
            <person name="Collemare J."/>
            <person name="Cotton P."/>
            <person name="Danchin E.G."/>
            <person name="Da Silva C."/>
            <person name="Gautier A."/>
            <person name="Giraud C."/>
            <person name="Giraud T."/>
            <person name="Gonzalez C."/>
            <person name="Grossetete S."/>
            <person name="Guldener U."/>
            <person name="Henrissat B."/>
            <person name="Howlett B.J."/>
            <person name="Kodira C."/>
            <person name="Kretschmer M."/>
            <person name="Lappartient A."/>
            <person name="Leroch M."/>
            <person name="Levis C."/>
            <person name="Mauceli E."/>
            <person name="Neuveglise C."/>
            <person name="Oeser B."/>
            <person name="Pearson M."/>
            <person name="Poulain J."/>
            <person name="Poussereau N."/>
            <person name="Quesneville H."/>
            <person name="Rascle C."/>
            <person name="Schumacher J."/>
            <person name="Segurens B."/>
            <person name="Sexton A."/>
            <person name="Silva E."/>
            <person name="Sirven C."/>
            <person name="Soanes D.M."/>
            <person name="Talbot N.J."/>
            <person name="Templeton M."/>
            <person name="Yandava C."/>
            <person name="Yarden O."/>
            <person name="Zeng Q."/>
            <person name="Rollins J.A."/>
            <person name="Lebrun M.H."/>
            <person name="Dickman M."/>
        </authorList>
    </citation>
    <scope>NUCLEOTIDE SEQUENCE [LARGE SCALE GENOMIC DNA]</scope>
    <source>
        <strain evidence="2">ATCC 18683 / 1980 / Ss-1</strain>
    </source>
</reference>
<protein>
    <submittedName>
        <fullName evidence="1">Uncharacterized protein</fullName>
    </submittedName>
</protein>
<evidence type="ECO:0000313" key="1">
    <source>
        <dbReference type="EMBL" id="EDN92725.1"/>
    </source>
</evidence>
<dbReference type="AlphaFoldDB" id="A7ETD3"/>
<keyword evidence="2" id="KW-1185">Reference proteome</keyword>